<dbReference type="Proteomes" id="UP000559182">
    <property type="component" value="Unassembled WGS sequence"/>
</dbReference>
<keyword evidence="1" id="KW-0812">Transmembrane</keyword>
<dbReference type="EMBL" id="JACHVQ010000001">
    <property type="protein sequence ID" value="MBB2892041.1"/>
    <property type="molecule type" value="Genomic_DNA"/>
</dbReference>
<proteinExistence type="predicted"/>
<feature type="domain" description="DUF305" evidence="2">
    <location>
        <begin position="70"/>
        <end position="227"/>
    </location>
</feature>
<evidence type="ECO:0000256" key="1">
    <source>
        <dbReference type="SAM" id="Phobius"/>
    </source>
</evidence>
<dbReference type="AlphaFoldDB" id="A0A839NBE2"/>
<accession>A0A839NBE2</accession>
<evidence type="ECO:0000259" key="2">
    <source>
        <dbReference type="Pfam" id="PF03713"/>
    </source>
</evidence>
<keyword evidence="1" id="KW-1133">Transmembrane helix</keyword>
<keyword evidence="4" id="KW-1185">Reference proteome</keyword>
<comment type="caution">
    <text evidence="3">The sequence shown here is derived from an EMBL/GenBank/DDBJ whole genome shotgun (WGS) entry which is preliminary data.</text>
</comment>
<dbReference type="InterPro" id="IPR005183">
    <property type="entry name" value="DUF305_CopM-like"/>
</dbReference>
<name>A0A839NBE2_9MICO</name>
<organism evidence="3 4">
    <name type="scientific">Flexivirga oryzae</name>
    <dbReference type="NCBI Taxonomy" id="1794944"/>
    <lineage>
        <taxon>Bacteria</taxon>
        <taxon>Bacillati</taxon>
        <taxon>Actinomycetota</taxon>
        <taxon>Actinomycetes</taxon>
        <taxon>Micrococcales</taxon>
        <taxon>Dermacoccaceae</taxon>
        <taxon>Flexivirga</taxon>
    </lineage>
</organism>
<protein>
    <submittedName>
        <fullName evidence="3">Uncharacterized protein (DUF305 family)</fullName>
    </submittedName>
</protein>
<evidence type="ECO:0000313" key="4">
    <source>
        <dbReference type="Proteomes" id="UP000559182"/>
    </source>
</evidence>
<dbReference type="InterPro" id="IPR012347">
    <property type="entry name" value="Ferritin-like"/>
</dbReference>
<dbReference type="Gene3D" id="1.20.1260.10">
    <property type="match status" value="1"/>
</dbReference>
<gene>
    <name evidence="3" type="ORF">FHU39_002025</name>
</gene>
<keyword evidence="1" id="KW-0472">Membrane</keyword>
<evidence type="ECO:0000313" key="3">
    <source>
        <dbReference type="EMBL" id="MBB2892041.1"/>
    </source>
</evidence>
<feature type="transmembrane region" description="Helical" evidence="1">
    <location>
        <begin position="34"/>
        <end position="57"/>
    </location>
</feature>
<dbReference type="PANTHER" id="PTHR36933:SF1">
    <property type="entry name" value="SLL0788 PROTEIN"/>
    <property type="match status" value="1"/>
</dbReference>
<dbReference type="PANTHER" id="PTHR36933">
    <property type="entry name" value="SLL0788 PROTEIN"/>
    <property type="match status" value="1"/>
</dbReference>
<reference evidence="3 4" key="1">
    <citation type="submission" date="2020-08" db="EMBL/GenBank/DDBJ databases">
        <title>Sequencing the genomes of 1000 actinobacteria strains.</title>
        <authorList>
            <person name="Klenk H.-P."/>
        </authorList>
    </citation>
    <scope>NUCLEOTIDE SEQUENCE [LARGE SCALE GENOMIC DNA]</scope>
    <source>
        <strain evidence="3 4">DSM 105369</strain>
    </source>
</reference>
<sequence>MTIDDPAGSLDLARSPRAGRAGAAARSGGTSARAWVLALGCVASAVVAVLLAGVVGYRAGDAVPGNDSAEAGFARDMQVHHAQAVQMAFIIRDKSKNPTIKTIAFDIINTQQQQAGQMFGWLEQWRLPQAATQQPMSWMPTTHVGQATTHRGASMPGMASQSQLTQLRSLIGPAADRRFLTLMIAHHRGGVTMAEAIQPLTGNAAVNTLAAAIETSQRAEIAQMTRLRATL</sequence>
<dbReference type="RefSeq" id="WP_183320217.1">
    <property type="nucleotide sequence ID" value="NZ_JACHVQ010000001.1"/>
</dbReference>
<dbReference type="Pfam" id="PF03713">
    <property type="entry name" value="DUF305"/>
    <property type="match status" value="1"/>
</dbReference>